<organism evidence="1 2">
    <name type="scientific">Psychrobacter pacificensis</name>
    <dbReference type="NCBI Taxonomy" id="112002"/>
    <lineage>
        <taxon>Bacteria</taxon>
        <taxon>Pseudomonadati</taxon>
        <taxon>Pseudomonadota</taxon>
        <taxon>Gammaproteobacteria</taxon>
        <taxon>Moraxellales</taxon>
        <taxon>Moraxellaceae</taxon>
        <taxon>Psychrobacter</taxon>
    </lineage>
</organism>
<evidence type="ECO:0000313" key="2">
    <source>
        <dbReference type="Proteomes" id="UP000198501"/>
    </source>
</evidence>
<evidence type="ECO:0000313" key="1">
    <source>
        <dbReference type="EMBL" id="SDD59058.1"/>
    </source>
</evidence>
<gene>
    <name evidence="1" type="ORF">SAMN05660405_00783</name>
</gene>
<dbReference type="AlphaFoldDB" id="A0A1G6VZS0"/>
<accession>A0A1G6VZS0</accession>
<name>A0A1G6VZS0_9GAMM</name>
<reference evidence="1 2" key="1">
    <citation type="submission" date="2016-10" db="EMBL/GenBank/DDBJ databases">
        <authorList>
            <person name="de Groot N.N."/>
        </authorList>
    </citation>
    <scope>NUCLEOTIDE SEQUENCE [LARGE SCALE GENOMIC DNA]</scope>
    <source>
        <strain evidence="1 2">DSM 23406</strain>
    </source>
</reference>
<sequence length="95" mass="10160">MQTICPHCHSSRVTKNINVDSTFSIIEQLCSSTTLSGLGASVCRYYKVNPAIGIIAGSAIASTISLARDKLQPPLLVVATKPSYLCNTCLKIFTI</sequence>
<proteinExistence type="predicted"/>
<protein>
    <submittedName>
        <fullName evidence="1">Uncharacterized protein</fullName>
    </submittedName>
</protein>
<dbReference type="Proteomes" id="UP000198501">
    <property type="component" value="Unassembled WGS sequence"/>
</dbReference>
<dbReference type="EMBL" id="FNAL01000004">
    <property type="protein sequence ID" value="SDD59058.1"/>
    <property type="molecule type" value="Genomic_DNA"/>
</dbReference>